<evidence type="ECO:0000256" key="3">
    <source>
        <dbReference type="ARBA" id="ARBA00022842"/>
    </source>
</evidence>
<dbReference type="PRINTS" id="PR00413">
    <property type="entry name" value="HADHALOGNASE"/>
</dbReference>
<dbReference type="SFLD" id="SFLDG01135">
    <property type="entry name" value="C1.5.6:_HAD__Beta-PGM__Phospha"/>
    <property type="match status" value="1"/>
</dbReference>
<dbReference type="InterPro" id="IPR050155">
    <property type="entry name" value="HAD-like_hydrolase_sf"/>
</dbReference>
<dbReference type="InterPro" id="IPR023214">
    <property type="entry name" value="HAD_sf"/>
</dbReference>
<dbReference type="InterPro" id="IPR041492">
    <property type="entry name" value="HAD_2"/>
</dbReference>
<dbReference type="PANTHER" id="PTHR43434:SF23">
    <property type="entry name" value="PHOSPHOGLYCOLATE PHOSPHATASE"/>
    <property type="match status" value="1"/>
</dbReference>
<comment type="caution">
    <text evidence="5">The sequence shown here is derived from an EMBL/GenBank/DDBJ whole genome shotgun (WGS) entry which is preliminary data.</text>
</comment>
<evidence type="ECO:0000256" key="4">
    <source>
        <dbReference type="ARBA" id="ARBA00023277"/>
    </source>
</evidence>
<dbReference type="Proteomes" id="UP000715095">
    <property type="component" value="Unassembled WGS sequence"/>
</dbReference>
<evidence type="ECO:0000256" key="1">
    <source>
        <dbReference type="ARBA" id="ARBA00022723"/>
    </source>
</evidence>
<dbReference type="InterPro" id="IPR006439">
    <property type="entry name" value="HAD-SF_hydro_IA"/>
</dbReference>
<name>A0ABS2DS62_9BURK</name>
<evidence type="ECO:0000256" key="2">
    <source>
        <dbReference type="ARBA" id="ARBA00022801"/>
    </source>
</evidence>
<evidence type="ECO:0000313" key="6">
    <source>
        <dbReference type="Proteomes" id="UP000715095"/>
    </source>
</evidence>
<protein>
    <submittedName>
        <fullName evidence="5">HAD-IA family hydrolase</fullName>
    </submittedName>
</protein>
<evidence type="ECO:0000313" key="5">
    <source>
        <dbReference type="EMBL" id="MBM6704098.1"/>
    </source>
</evidence>
<dbReference type="RefSeq" id="WP_205102573.1">
    <property type="nucleotide sequence ID" value="NZ_JACJJC010000008.1"/>
</dbReference>
<reference evidence="5 6" key="1">
    <citation type="journal article" date="2021" name="Sci. Rep.">
        <title>The distribution of antibiotic resistance genes in chicken gut microbiota commensals.</title>
        <authorList>
            <person name="Juricova H."/>
            <person name="Matiasovicova J."/>
            <person name="Kubasova T."/>
            <person name="Cejkova D."/>
            <person name="Rychlik I."/>
        </authorList>
    </citation>
    <scope>NUCLEOTIDE SEQUENCE [LARGE SCALE GENOMIC DNA]</scope>
    <source>
        <strain evidence="5 6">An829</strain>
    </source>
</reference>
<keyword evidence="4" id="KW-0119">Carbohydrate metabolism</keyword>
<dbReference type="InterPro" id="IPR023198">
    <property type="entry name" value="PGP-like_dom2"/>
</dbReference>
<dbReference type="Gene3D" id="3.40.50.1000">
    <property type="entry name" value="HAD superfamily/HAD-like"/>
    <property type="match status" value="1"/>
</dbReference>
<dbReference type="InterPro" id="IPR036412">
    <property type="entry name" value="HAD-like_sf"/>
</dbReference>
<keyword evidence="6" id="KW-1185">Reference proteome</keyword>
<sequence length="217" mass="23408">MIKFVLFDLDGTLVDTAPDLAAAANKLRTDRALEPLSFNALRPLTGRGATTLVKAALGIAPDEASFPALRAEFLRNYEERVAVDSKPFPGITTVLEHLRDTGVRTAVVTNKQTVYAKEILRTLSLDHYFDAIIGSDTPGSAMKPAPDGIRLAMAQLDASQKETLYVGDATSDIEASYRAGIRCLLARWDSSAAVLPVPAEAQYLAKEPSDVLSFLTL</sequence>
<organism evidence="5 6">
    <name type="scientific">Sutterella massiliensis</name>
    <dbReference type="NCBI Taxonomy" id="1816689"/>
    <lineage>
        <taxon>Bacteria</taxon>
        <taxon>Pseudomonadati</taxon>
        <taxon>Pseudomonadota</taxon>
        <taxon>Betaproteobacteria</taxon>
        <taxon>Burkholderiales</taxon>
        <taxon>Sutterellaceae</taxon>
        <taxon>Sutterella</taxon>
    </lineage>
</organism>
<keyword evidence="1" id="KW-0479">Metal-binding</keyword>
<keyword evidence="2 5" id="KW-0378">Hydrolase</keyword>
<gene>
    <name evidence="5" type="ORF">H6A60_06310</name>
</gene>
<dbReference type="GO" id="GO:0016787">
    <property type="term" value="F:hydrolase activity"/>
    <property type="evidence" value="ECO:0007669"/>
    <property type="project" value="UniProtKB-KW"/>
</dbReference>
<accession>A0ABS2DS62</accession>
<keyword evidence="3" id="KW-0460">Magnesium</keyword>
<dbReference type="PANTHER" id="PTHR43434">
    <property type="entry name" value="PHOSPHOGLYCOLATE PHOSPHATASE"/>
    <property type="match status" value="1"/>
</dbReference>
<dbReference type="SFLD" id="SFLDS00003">
    <property type="entry name" value="Haloacid_Dehalogenase"/>
    <property type="match status" value="1"/>
</dbReference>
<dbReference type="SUPFAM" id="SSF56784">
    <property type="entry name" value="HAD-like"/>
    <property type="match status" value="1"/>
</dbReference>
<dbReference type="NCBIfam" id="TIGR01549">
    <property type="entry name" value="HAD-SF-IA-v1"/>
    <property type="match status" value="1"/>
</dbReference>
<proteinExistence type="predicted"/>
<dbReference type="Gene3D" id="1.10.150.240">
    <property type="entry name" value="Putative phosphatase, domain 2"/>
    <property type="match status" value="1"/>
</dbReference>
<dbReference type="SFLD" id="SFLDG01129">
    <property type="entry name" value="C1.5:_HAD__Beta-PGM__Phosphata"/>
    <property type="match status" value="1"/>
</dbReference>
<dbReference type="EMBL" id="JACJJC010000008">
    <property type="protein sequence ID" value="MBM6704098.1"/>
    <property type="molecule type" value="Genomic_DNA"/>
</dbReference>
<dbReference type="Pfam" id="PF13419">
    <property type="entry name" value="HAD_2"/>
    <property type="match status" value="1"/>
</dbReference>